<sequence>MTRKGAAKSVDATFGTERLKIARAYLKAARNEVLLAEDGDIGNPAMSQIVNAVIAFTDALTARYAGRANQQDHAAAVKALRDALGNRLPTAQETNLRRILGEKDEVQYGTRARSKADAEALLSRLEEFAFWVETEMARPK</sequence>
<dbReference type="RefSeq" id="WP_187777345.1">
    <property type="nucleotide sequence ID" value="NZ_JACTUZ010000009.1"/>
</dbReference>
<evidence type="ECO:0000313" key="2">
    <source>
        <dbReference type="Proteomes" id="UP000603940"/>
    </source>
</evidence>
<comment type="caution">
    <text evidence="1">The sequence shown here is derived from an EMBL/GenBank/DDBJ whole genome shotgun (WGS) entry which is preliminary data.</text>
</comment>
<proteinExistence type="predicted"/>
<evidence type="ECO:0008006" key="3">
    <source>
        <dbReference type="Google" id="ProtNLM"/>
    </source>
</evidence>
<keyword evidence="2" id="KW-1185">Reference proteome</keyword>
<reference evidence="1 2" key="1">
    <citation type="journal article" date="2009" name="Int. J. Syst. Evol. Microbiol.">
        <title>Transfer of Teichococcus ludipueritiae and Muricoccus roseus to the genus Roseomonas, as Roseomonas ludipueritiae comb. nov. and Roseomonas rosea comb. nov., respectively, and emended description of the genus Roseomonas.</title>
        <authorList>
            <person name="Sanchez-Porro C."/>
            <person name="Gallego V."/>
            <person name="Busse H.J."/>
            <person name="Kampfer P."/>
            <person name="Ventosa A."/>
        </authorList>
    </citation>
    <scope>NUCLEOTIDE SEQUENCE [LARGE SCALE GENOMIC DNA]</scope>
    <source>
        <strain evidence="1 2">DSM 14915</strain>
    </source>
</reference>
<dbReference type="EMBL" id="JACTUZ010000009">
    <property type="protein sequence ID" value="MBC9176180.1"/>
    <property type="molecule type" value="Genomic_DNA"/>
</dbReference>
<name>A0ABR7R347_9PROT</name>
<dbReference type="Proteomes" id="UP000603940">
    <property type="component" value="Unassembled WGS sequence"/>
</dbReference>
<accession>A0ABR7R347</accession>
<protein>
    <recommendedName>
        <fullName evidence="3">HEPN domain-containing protein</fullName>
    </recommendedName>
</protein>
<organism evidence="1 2">
    <name type="scientific">Pseudoroseomonas ludipueritiae</name>
    <dbReference type="NCBI Taxonomy" id="198093"/>
    <lineage>
        <taxon>Bacteria</taxon>
        <taxon>Pseudomonadati</taxon>
        <taxon>Pseudomonadota</taxon>
        <taxon>Alphaproteobacteria</taxon>
        <taxon>Acetobacterales</taxon>
        <taxon>Acetobacteraceae</taxon>
        <taxon>Pseudoroseomonas</taxon>
    </lineage>
</organism>
<gene>
    <name evidence="1" type="ORF">IBL25_04400</name>
</gene>
<evidence type="ECO:0000313" key="1">
    <source>
        <dbReference type="EMBL" id="MBC9176180.1"/>
    </source>
</evidence>